<organism evidence="3 4">
    <name type="scientific">Paralvinella palmiformis</name>
    <dbReference type="NCBI Taxonomy" id="53620"/>
    <lineage>
        <taxon>Eukaryota</taxon>
        <taxon>Metazoa</taxon>
        <taxon>Spiralia</taxon>
        <taxon>Lophotrochozoa</taxon>
        <taxon>Annelida</taxon>
        <taxon>Polychaeta</taxon>
        <taxon>Sedentaria</taxon>
        <taxon>Canalipalpata</taxon>
        <taxon>Terebellida</taxon>
        <taxon>Terebelliformia</taxon>
        <taxon>Alvinellidae</taxon>
        <taxon>Paralvinella</taxon>
    </lineage>
</organism>
<feature type="compositionally biased region" description="Gly residues" evidence="2">
    <location>
        <begin position="475"/>
        <end position="484"/>
    </location>
</feature>
<dbReference type="InterPro" id="IPR015943">
    <property type="entry name" value="WD40/YVTN_repeat-like_dom_sf"/>
</dbReference>
<evidence type="ECO:0000256" key="1">
    <source>
        <dbReference type="PROSITE-ProRule" id="PRU00221"/>
    </source>
</evidence>
<dbReference type="PANTHER" id="PTHR22836">
    <property type="entry name" value="WD40 REPEAT PROTEIN"/>
    <property type="match status" value="1"/>
</dbReference>
<dbReference type="PROSITE" id="PS50082">
    <property type="entry name" value="WD_REPEATS_2"/>
    <property type="match status" value="1"/>
</dbReference>
<name>A0AAD9IZT9_9ANNE</name>
<keyword evidence="4" id="KW-1185">Reference proteome</keyword>
<reference evidence="3" key="1">
    <citation type="journal article" date="2023" name="Mol. Biol. Evol.">
        <title>Third-Generation Sequencing Reveals the Adaptive Role of the Epigenome in Three Deep-Sea Polychaetes.</title>
        <authorList>
            <person name="Perez M."/>
            <person name="Aroh O."/>
            <person name="Sun Y."/>
            <person name="Lan Y."/>
            <person name="Juniper S.K."/>
            <person name="Young C.R."/>
            <person name="Angers B."/>
            <person name="Qian P.Y."/>
        </authorList>
    </citation>
    <scope>NUCLEOTIDE SEQUENCE</scope>
    <source>
        <strain evidence="3">P08H-3</strain>
    </source>
</reference>
<feature type="compositionally biased region" description="Basic and acidic residues" evidence="2">
    <location>
        <begin position="239"/>
        <end position="254"/>
    </location>
</feature>
<evidence type="ECO:0000313" key="4">
    <source>
        <dbReference type="Proteomes" id="UP001208570"/>
    </source>
</evidence>
<dbReference type="GO" id="GO:0031124">
    <property type="term" value="P:mRNA 3'-end processing"/>
    <property type="evidence" value="ECO:0007669"/>
    <property type="project" value="InterPro"/>
</dbReference>
<dbReference type="PROSITE" id="PS50294">
    <property type="entry name" value="WD_REPEATS_REGION"/>
    <property type="match status" value="1"/>
</dbReference>
<dbReference type="InterPro" id="IPR036322">
    <property type="entry name" value="WD40_repeat_dom_sf"/>
</dbReference>
<dbReference type="GO" id="GO:0005847">
    <property type="term" value="C:mRNA cleavage and polyadenylation specificity factor complex"/>
    <property type="evidence" value="ECO:0007669"/>
    <property type="project" value="TreeGrafter"/>
</dbReference>
<keyword evidence="1" id="KW-0853">WD repeat</keyword>
<dbReference type="SUPFAM" id="SSF50978">
    <property type="entry name" value="WD40 repeat-like"/>
    <property type="match status" value="1"/>
</dbReference>
<dbReference type="PANTHER" id="PTHR22836:SF0">
    <property type="entry name" value="PRE-MRNA 3' END PROCESSING PROTEIN WDR33"/>
    <property type="match status" value="1"/>
</dbReference>
<feature type="compositionally biased region" description="Basic residues" evidence="2">
    <location>
        <begin position="497"/>
        <end position="507"/>
    </location>
</feature>
<feature type="region of interest" description="Disordered" evidence="2">
    <location>
        <begin position="188"/>
        <end position="507"/>
    </location>
</feature>
<feature type="compositionally biased region" description="Low complexity" evidence="2">
    <location>
        <begin position="188"/>
        <end position="207"/>
    </location>
</feature>
<dbReference type="InterPro" id="IPR001680">
    <property type="entry name" value="WD40_rpt"/>
</dbReference>
<feature type="repeat" description="WD" evidence="1">
    <location>
        <begin position="1"/>
        <end position="26"/>
    </location>
</feature>
<gene>
    <name evidence="3" type="ORF">LSH36_798g00007</name>
</gene>
<feature type="compositionally biased region" description="Basic and acidic residues" evidence="2">
    <location>
        <begin position="381"/>
        <end position="390"/>
    </location>
</feature>
<accession>A0AAD9IZT9</accession>
<protein>
    <submittedName>
        <fullName evidence="3">Uncharacterized protein</fullName>
    </submittedName>
</protein>
<dbReference type="EMBL" id="JAODUP010000798">
    <property type="protein sequence ID" value="KAK2143939.1"/>
    <property type="molecule type" value="Genomic_DNA"/>
</dbReference>
<comment type="caution">
    <text evidence="3">The sequence shown here is derived from an EMBL/GenBank/DDBJ whole genome shotgun (WGS) entry which is preliminary data.</text>
</comment>
<dbReference type="AlphaFoldDB" id="A0AAD9IZT9"/>
<proteinExistence type="predicted"/>
<dbReference type="InterPro" id="IPR045245">
    <property type="entry name" value="Pfs2-like"/>
</dbReference>
<dbReference type="Proteomes" id="UP001208570">
    <property type="component" value="Unassembled WGS sequence"/>
</dbReference>
<dbReference type="Gene3D" id="2.130.10.10">
    <property type="entry name" value="YVTN repeat-like/Quinoprotein amine dehydrogenase"/>
    <property type="match status" value="1"/>
</dbReference>
<evidence type="ECO:0000256" key="2">
    <source>
        <dbReference type="SAM" id="MobiDB-lite"/>
    </source>
</evidence>
<sequence length="507" mass="55546">MVWSLAWHPLGHILVSGSNDHSTKFWTRNRPGDAMRDKYNLNTLPVGMAEDMLEFESGSLSSKHIPGMGLSNDEEKKPEEVKKDEPAIPGLDFESTVSHDDKLQHRRKIPYAKPVPKDFEQACRPHELFIKRLLFPGSGDQQLPNAALNIPGLPPGIDLPTLAAALPQIATGFPFPLGIPGLPGLSGLPGIVPPGNMTFNQQQQQQQGPKQPSQNDAQENQDSSKHDTSKLSGSSQAGPRKESRSDQEPVDHQHSGAPQHGQRSNSQEQKAPKQGLLGDSPMSGVRPPGHPTTGPPPGQGPPRHPPRRPPGVPNMGPPEHGFPASEGRGRPPRFGDGPPNDHMNHGRGRGTRGGQRYAEPRGGIPDYDYEDEYSSQTLPEDSPRGNHADYDALPEDDYNNGQAWAHNEENYPEEDYYTTGHRGPPNAHGDGPLMEHPKRNYDYGPEYVDEYSQPPTKYNRPDYYGAEPYGRGRAGRGGPRGGFRGSSRGWSGERGARRPGWRGGRGR</sequence>
<feature type="compositionally biased region" description="Polar residues" evidence="2">
    <location>
        <begin position="208"/>
        <end position="221"/>
    </location>
</feature>
<feature type="compositionally biased region" description="Pro residues" evidence="2">
    <location>
        <begin position="288"/>
        <end position="316"/>
    </location>
</feature>
<evidence type="ECO:0000313" key="3">
    <source>
        <dbReference type="EMBL" id="KAK2143939.1"/>
    </source>
</evidence>